<gene>
    <name evidence="1" type="ORF">Tci_881138</name>
</gene>
<evidence type="ECO:0000313" key="1">
    <source>
        <dbReference type="EMBL" id="GFD09169.1"/>
    </source>
</evidence>
<reference evidence="1" key="1">
    <citation type="journal article" date="2019" name="Sci. Rep.">
        <title>Draft genome of Tanacetum cinerariifolium, the natural source of mosquito coil.</title>
        <authorList>
            <person name="Yamashiro T."/>
            <person name="Shiraishi A."/>
            <person name="Satake H."/>
            <person name="Nakayama K."/>
        </authorList>
    </citation>
    <scope>NUCLEOTIDE SEQUENCE</scope>
</reference>
<name>A0A699TIN6_TANCI</name>
<organism evidence="1">
    <name type="scientific">Tanacetum cinerariifolium</name>
    <name type="common">Dalmatian daisy</name>
    <name type="synonym">Chrysanthemum cinerariifolium</name>
    <dbReference type="NCBI Taxonomy" id="118510"/>
    <lineage>
        <taxon>Eukaryota</taxon>
        <taxon>Viridiplantae</taxon>
        <taxon>Streptophyta</taxon>
        <taxon>Embryophyta</taxon>
        <taxon>Tracheophyta</taxon>
        <taxon>Spermatophyta</taxon>
        <taxon>Magnoliopsida</taxon>
        <taxon>eudicotyledons</taxon>
        <taxon>Gunneridae</taxon>
        <taxon>Pentapetalae</taxon>
        <taxon>asterids</taxon>
        <taxon>campanulids</taxon>
        <taxon>Asterales</taxon>
        <taxon>Asteraceae</taxon>
        <taxon>Asteroideae</taxon>
        <taxon>Anthemideae</taxon>
        <taxon>Anthemidinae</taxon>
        <taxon>Tanacetum</taxon>
    </lineage>
</organism>
<feature type="non-terminal residue" evidence="1">
    <location>
        <position position="130"/>
    </location>
</feature>
<comment type="caution">
    <text evidence="1">The sequence shown here is derived from an EMBL/GenBank/DDBJ whole genome shotgun (WGS) entry which is preliminary data.</text>
</comment>
<dbReference type="EMBL" id="BKCJ011243519">
    <property type="protein sequence ID" value="GFD09169.1"/>
    <property type="molecule type" value="Genomic_DNA"/>
</dbReference>
<sequence>ARFCGRLGGGISRNEPYAVDAAAPSLAAATRKMVPGWCFARPALCLQPDGGGAGHRGRTFTYVITPILAQAKGVEKAQGGDYLPVIVVTRQHAATLRYLRQQLPALRGQRLNPEQSFVLSTTGPAGPIIV</sequence>
<proteinExistence type="predicted"/>
<accession>A0A699TIN6</accession>
<dbReference type="AlphaFoldDB" id="A0A699TIN6"/>
<protein>
    <submittedName>
        <fullName evidence="1">Uncharacterized protein</fullName>
    </submittedName>
</protein>
<feature type="non-terminal residue" evidence="1">
    <location>
        <position position="1"/>
    </location>
</feature>